<dbReference type="EMBL" id="JACGWJ010000006">
    <property type="protein sequence ID" value="KAL0414618.1"/>
    <property type="molecule type" value="Genomic_DNA"/>
</dbReference>
<reference evidence="2" key="2">
    <citation type="journal article" date="2024" name="Plant">
        <title>Genomic evolution and insights into agronomic trait innovations of Sesamum species.</title>
        <authorList>
            <person name="Miao H."/>
            <person name="Wang L."/>
            <person name="Qu L."/>
            <person name="Liu H."/>
            <person name="Sun Y."/>
            <person name="Le M."/>
            <person name="Wang Q."/>
            <person name="Wei S."/>
            <person name="Zheng Y."/>
            <person name="Lin W."/>
            <person name="Duan Y."/>
            <person name="Cao H."/>
            <person name="Xiong S."/>
            <person name="Wang X."/>
            <person name="Wei L."/>
            <person name="Li C."/>
            <person name="Ma Q."/>
            <person name="Ju M."/>
            <person name="Zhao R."/>
            <person name="Li G."/>
            <person name="Mu C."/>
            <person name="Tian Q."/>
            <person name="Mei H."/>
            <person name="Zhang T."/>
            <person name="Gao T."/>
            <person name="Zhang H."/>
        </authorList>
    </citation>
    <scope>NUCLEOTIDE SEQUENCE</scope>
    <source>
        <strain evidence="2">G02</strain>
    </source>
</reference>
<proteinExistence type="predicted"/>
<sequence>MEQLINFIIRPPRAEYDPKEDLLDEEFMLKGKWYHRKDLEVINSRGDVLQCSHYMPIICPEGTKLPCVIYCHGNSGCRTDASEAAIILLPSNITVFTLDFSGSGLSGGEHVTLGWNEMFTKAVIESLKDLEERQTCVQKPSSSGDTDLPKPEQALPNERRIPFLHEVTP</sequence>
<dbReference type="SUPFAM" id="SSF53474">
    <property type="entry name" value="alpha/beta-Hydrolases"/>
    <property type="match status" value="1"/>
</dbReference>
<gene>
    <name evidence="2" type="ORF">Sradi_1663500</name>
</gene>
<comment type="caution">
    <text evidence="2">The sequence shown here is derived from an EMBL/GenBank/DDBJ whole genome shotgun (WGS) entry which is preliminary data.</text>
</comment>
<dbReference type="PANTHER" id="PTHR43358:SF4">
    <property type="entry name" value="ALPHA_BETA HYDROLASE FOLD-1 DOMAIN-CONTAINING PROTEIN"/>
    <property type="match status" value="1"/>
</dbReference>
<evidence type="ECO:0000256" key="1">
    <source>
        <dbReference type="SAM" id="MobiDB-lite"/>
    </source>
</evidence>
<feature type="compositionally biased region" description="Basic and acidic residues" evidence="1">
    <location>
        <begin position="157"/>
        <end position="169"/>
    </location>
</feature>
<feature type="compositionally biased region" description="Polar residues" evidence="1">
    <location>
        <begin position="135"/>
        <end position="145"/>
    </location>
</feature>
<feature type="region of interest" description="Disordered" evidence="1">
    <location>
        <begin position="135"/>
        <end position="169"/>
    </location>
</feature>
<reference evidence="2" key="1">
    <citation type="submission" date="2020-06" db="EMBL/GenBank/DDBJ databases">
        <authorList>
            <person name="Li T."/>
            <person name="Hu X."/>
            <person name="Zhang T."/>
            <person name="Song X."/>
            <person name="Zhang H."/>
            <person name="Dai N."/>
            <person name="Sheng W."/>
            <person name="Hou X."/>
            <person name="Wei L."/>
        </authorList>
    </citation>
    <scope>NUCLEOTIDE SEQUENCE</scope>
    <source>
        <strain evidence="2">G02</strain>
        <tissue evidence="2">Leaf</tissue>
    </source>
</reference>
<name>A0AAW2UDD7_SESRA</name>
<dbReference type="InterPro" id="IPR052920">
    <property type="entry name" value="DNA-binding_regulatory"/>
</dbReference>
<dbReference type="InterPro" id="IPR029058">
    <property type="entry name" value="AB_hydrolase_fold"/>
</dbReference>
<protein>
    <submittedName>
        <fullName evidence="2">Uncharacterized protein</fullName>
    </submittedName>
</protein>
<dbReference type="PANTHER" id="PTHR43358">
    <property type="entry name" value="ALPHA/BETA-HYDROLASE"/>
    <property type="match status" value="1"/>
</dbReference>
<accession>A0AAW2UDD7</accession>
<dbReference type="Gene3D" id="3.40.50.1820">
    <property type="entry name" value="alpha/beta hydrolase"/>
    <property type="match status" value="1"/>
</dbReference>
<dbReference type="AlphaFoldDB" id="A0AAW2UDD7"/>
<evidence type="ECO:0000313" key="2">
    <source>
        <dbReference type="EMBL" id="KAL0414618.1"/>
    </source>
</evidence>
<organism evidence="2">
    <name type="scientific">Sesamum radiatum</name>
    <name type="common">Black benniseed</name>
    <dbReference type="NCBI Taxonomy" id="300843"/>
    <lineage>
        <taxon>Eukaryota</taxon>
        <taxon>Viridiplantae</taxon>
        <taxon>Streptophyta</taxon>
        <taxon>Embryophyta</taxon>
        <taxon>Tracheophyta</taxon>
        <taxon>Spermatophyta</taxon>
        <taxon>Magnoliopsida</taxon>
        <taxon>eudicotyledons</taxon>
        <taxon>Gunneridae</taxon>
        <taxon>Pentapetalae</taxon>
        <taxon>asterids</taxon>
        <taxon>lamiids</taxon>
        <taxon>Lamiales</taxon>
        <taxon>Pedaliaceae</taxon>
        <taxon>Sesamum</taxon>
    </lineage>
</organism>